<evidence type="ECO:0000256" key="5">
    <source>
        <dbReference type="ARBA" id="ARBA00022519"/>
    </source>
</evidence>
<dbReference type="Gene3D" id="3.30.700.10">
    <property type="entry name" value="Glycoprotein, Type 4 Pilin"/>
    <property type="match status" value="1"/>
</dbReference>
<gene>
    <name evidence="13" type="primary">gspH</name>
    <name evidence="13" type="ORF">FEM03_12015</name>
</gene>
<evidence type="ECO:0000256" key="2">
    <source>
        <dbReference type="ARBA" id="ARBA00021549"/>
    </source>
</evidence>
<keyword evidence="7 11" id="KW-1133">Transmembrane helix</keyword>
<evidence type="ECO:0000256" key="3">
    <source>
        <dbReference type="ARBA" id="ARBA00022475"/>
    </source>
</evidence>
<dbReference type="SUPFAM" id="SSF54523">
    <property type="entry name" value="Pili subunits"/>
    <property type="match status" value="1"/>
</dbReference>
<dbReference type="NCBIfam" id="TIGR02532">
    <property type="entry name" value="IV_pilin_GFxxxE"/>
    <property type="match status" value="1"/>
</dbReference>
<dbReference type="GO" id="GO:0015628">
    <property type="term" value="P:protein secretion by the type II secretion system"/>
    <property type="evidence" value="ECO:0007669"/>
    <property type="project" value="InterPro"/>
</dbReference>
<keyword evidence="14" id="KW-1185">Reference proteome</keyword>
<reference evidence="13 14" key="1">
    <citation type="submission" date="2019-05" db="EMBL/GenBank/DDBJ databases">
        <title>Verrucobacter flavum gen. nov., sp. nov. a new member of the family Verrucomicrobiaceae.</title>
        <authorList>
            <person name="Szuroczki S."/>
            <person name="Abbaszade G."/>
            <person name="Szabo A."/>
            <person name="Felfoldi T."/>
            <person name="Schumann P."/>
            <person name="Boka K."/>
            <person name="Keki Z."/>
            <person name="Toumi M."/>
            <person name="Toth E."/>
        </authorList>
    </citation>
    <scope>NUCLEOTIDE SEQUENCE [LARGE SCALE GENOMIC DNA]</scope>
    <source>
        <strain evidence="13 14">MG-N-17</strain>
    </source>
</reference>
<accession>A0A5R8KDR3</accession>
<evidence type="ECO:0000313" key="13">
    <source>
        <dbReference type="EMBL" id="TLD70448.1"/>
    </source>
</evidence>
<comment type="caution">
    <text evidence="13">The sequence shown here is derived from an EMBL/GenBank/DDBJ whole genome shotgun (WGS) entry which is preliminary data.</text>
</comment>
<keyword evidence="4" id="KW-0488">Methylation</keyword>
<dbReference type="Pfam" id="PF12019">
    <property type="entry name" value="GspH"/>
    <property type="match status" value="1"/>
</dbReference>
<keyword evidence="8 11" id="KW-0472">Membrane</keyword>
<evidence type="ECO:0000259" key="12">
    <source>
        <dbReference type="Pfam" id="PF12019"/>
    </source>
</evidence>
<evidence type="ECO:0000256" key="4">
    <source>
        <dbReference type="ARBA" id="ARBA00022481"/>
    </source>
</evidence>
<evidence type="ECO:0000313" key="14">
    <source>
        <dbReference type="Proteomes" id="UP000306196"/>
    </source>
</evidence>
<dbReference type="Pfam" id="PF07963">
    <property type="entry name" value="N_methyl"/>
    <property type="match status" value="1"/>
</dbReference>
<dbReference type="InterPro" id="IPR045584">
    <property type="entry name" value="Pilin-like"/>
</dbReference>
<dbReference type="NCBIfam" id="TIGR02596">
    <property type="entry name" value="Verru_Chthon cassette protein D"/>
    <property type="match status" value="1"/>
</dbReference>
<dbReference type="GO" id="GO:0005886">
    <property type="term" value="C:plasma membrane"/>
    <property type="evidence" value="ECO:0007669"/>
    <property type="project" value="UniProtKB-SubCell"/>
</dbReference>
<sequence>MPNSASSRRQCGFTLLELLVVIVIISLLFAMSTSTIGRSLEAQKLSASGARLINELAYAAQLAVKENRPVGMRFVQRADELDAGSILTQGWQWLAPDRTTGEWKPLGEVNWLDASVMMIENNAFSTLVNLPPLAMDVDDDEDNTSPLFAFTPQGSTTLIRGAGASIWSLTLALVEDVDKAPNSLPANHRTLVINPYTGSAVMY</sequence>
<evidence type="ECO:0000256" key="1">
    <source>
        <dbReference type="ARBA" id="ARBA00004377"/>
    </source>
</evidence>
<feature type="transmembrane region" description="Helical" evidence="11">
    <location>
        <begin position="12"/>
        <end position="31"/>
    </location>
</feature>
<keyword evidence="5" id="KW-0997">Cell inner membrane</keyword>
<dbReference type="OrthoDB" id="193424at2"/>
<organism evidence="13 14">
    <name type="scientific">Phragmitibacter flavus</name>
    <dbReference type="NCBI Taxonomy" id="2576071"/>
    <lineage>
        <taxon>Bacteria</taxon>
        <taxon>Pseudomonadati</taxon>
        <taxon>Verrucomicrobiota</taxon>
        <taxon>Verrucomicrobiia</taxon>
        <taxon>Verrucomicrobiales</taxon>
        <taxon>Verrucomicrobiaceae</taxon>
        <taxon>Phragmitibacter</taxon>
    </lineage>
</organism>
<evidence type="ECO:0000256" key="8">
    <source>
        <dbReference type="ARBA" id="ARBA00023136"/>
    </source>
</evidence>
<keyword evidence="3" id="KW-1003">Cell membrane</keyword>
<dbReference type="Proteomes" id="UP000306196">
    <property type="component" value="Unassembled WGS sequence"/>
</dbReference>
<evidence type="ECO:0000256" key="7">
    <source>
        <dbReference type="ARBA" id="ARBA00022989"/>
    </source>
</evidence>
<evidence type="ECO:0000256" key="11">
    <source>
        <dbReference type="SAM" id="Phobius"/>
    </source>
</evidence>
<protein>
    <recommendedName>
        <fullName evidence="2">Type II secretion system protein H</fullName>
    </recommendedName>
    <alternativeName>
        <fullName evidence="10">General secretion pathway protein H</fullName>
    </alternativeName>
</protein>
<feature type="domain" description="General secretion pathway GspH" evidence="12">
    <location>
        <begin position="51"/>
        <end position="162"/>
    </location>
</feature>
<dbReference type="GO" id="GO:0015627">
    <property type="term" value="C:type II protein secretion system complex"/>
    <property type="evidence" value="ECO:0007669"/>
    <property type="project" value="InterPro"/>
</dbReference>
<evidence type="ECO:0000256" key="10">
    <source>
        <dbReference type="ARBA" id="ARBA00030775"/>
    </source>
</evidence>
<proteinExistence type="inferred from homology"/>
<dbReference type="AlphaFoldDB" id="A0A5R8KDR3"/>
<comment type="subcellular location">
    <subcellularLocation>
        <location evidence="1">Cell inner membrane</location>
        <topology evidence="1">Single-pass membrane protein</topology>
    </subcellularLocation>
</comment>
<name>A0A5R8KDR3_9BACT</name>
<dbReference type="InterPro" id="IPR012902">
    <property type="entry name" value="N_methyl_site"/>
</dbReference>
<dbReference type="InterPro" id="IPR019836">
    <property type="entry name" value="Verru/Chthon_D"/>
</dbReference>
<evidence type="ECO:0000256" key="9">
    <source>
        <dbReference type="ARBA" id="ARBA00025772"/>
    </source>
</evidence>
<dbReference type="EMBL" id="VAUV01000008">
    <property type="protein sequence ID" value="TLD70448.1"/>
    <property type="molecule type" value="Genomic_DNA"/>
</dbReference>
<evidence type="ECO:0000256" key="6">
    <source>
        <dbReference type="ARBA" id="ARBA00022692"/>
    </source>
</evidence>
<dbReference type="InterPro" id="IPR022346">
    <property type="entry name" value="T2SS_GspH"/>
</dbReference>
<keyword evidence="6 11" id="KW-0812">Transmembrane</keyword>
<comment type="similarity">
    <text evidence="9">Belongs to the GSP H family.</text>
</comment>